<sequence>MAKDFQLGNNLLDRLLNGALKTLDLIVTNVRTHHGINSNTRRAHSSTERPIDSPIHYRDKAVSAFFTQCRTLCFGHGVGWSSVNYKLAYYVGPILMQRFYDFSARPSLMQVGVDCVKDIIGNKGKNDVRGSLNEAGIFGMWTNTQVEMMYTPVIK</sequence>
<reference evidence="1 2" key="1">
    <citation type="submission" date="2019-09" db="EMBL/GenBank/DDBJ databases">
        <authorList>
            <person name="Chandra G."/>
            <person name="Truman W A."/>
        </authorList>
    </citation>
    <scope>NUCLEOTIDE SEQUENCE [LARGE SCALE GENOMIC DNA]</scope>
    <source>
        <strain evidence="1">PS922</strain>
    </source>
</reference>
<evidence type="ECO:0000313" key="2">
    <source>
        <dbReference type="Proteomes" id="UP000325565"/>
    </source>
</evidence>
<accession>A0A5E7TI81</accession>
<evidence type="ECO:0000313" key="1">
    <source>
        <dbReference type="EMBL" id="VVP97980.1"/>
    </source>
</evidence>
<dbReference type="Proteomes" id="UP000325565">
    <property type="component" value="Unassembled WGS sequence"/>
</dbReference>
<dbReference type="AlphaFoldDB" id="A0A5E7TI81"/>
<organism evidence="1 2">
    <name type="scientific">Pseudomonas fluorescens</name>
    <dbReference type="NCBI Taxonomy" id="294"/>
    <lineage>
        <taxon>Bacteria</taxon>
        <taxon>Pseudomonadati</taxon>
        <taxon>Pseudomonadota</taxon>
        <taxon>Gammaproteobacteria</taxon>
        <taxon>Pseudomonadales</taxon>
        <taxon>Pseudomonadaceae</taxon>
        <taxon>Pseudomonas</taxon>
    </lineage>
</organism>
<protein>
    <submittedName>
        <fullName evidence="1">Uncharacterized protein</fullName>
    </submittedName>
</protein>
<proteinExistence type="predicted"/>
<dbReference type="EMBL" id="CABVJB010000005">
    <property type="protein sequence ID" value="VVP97980.1"/>
    <property type="molecule type" value="Genomic_DNA"/>
</dbReference>
<name>A0A5E7TI81_PSEFL</name>
<gene>
    <name evidence="1" type="ORF">PS922_03361</name>
</gene>